<reference evidence="1" key="1">
    <citation type="submission" date="2014-09" db="EMBL/GenBank/DDBJ databases">
        <authorList>
            <person name="Magalhaes I.L.F."/>
            <person name="Oliveira U."/>
            <person name="Santos F.R."/>
            <person name="Vidigal T.H.D.A."/>
            <person name="Brescovit A.D."/>
            <person name="Santos A.J."/>
        </authorList>
    </citation>
    <scope>NUCLEOTIDE SEQUENCE</scope>
    <source>
        <tissue evidence="1">Shoot tissue taken approximately 20 cm above the soil surface</tissue>
    </source>
</reference>
<accession>A0A0A8Z189</accession>
<dbReference type="EMBL" id="GBRH01266422">
    <property type="protein sequence ID" value="JAD31473.1"/>
    <property type="molecule type" value="Transcribed_RNA"/>
</dbReference>
<dbReference type="AlphaFoldDB" id="A0A0A8Z189"/>
<sequence length="47" mass="5549">MLDMFHFTFTFPLPRMLGISMVDVLLNTLLHLRMQGGRMLLVMQRPE</sequence>
<protein>
    <submittedName>
        <fullName evidence="1">Uncharacterized protein</fullName>
    </submittedName>
</protein>
<name>A0A0A8Z189_ARUDO</name>
<reference evidence="1" key="2">
    <citation type="journal article" date="2015" name="Data Brief">
        <title>Shoot transcriptome of the giant reed, Arundo donax.</title>
        <authorList>
            <person name="Barrero R.A."/>
            <person name="Guerrero F.D."/>
            <person name="Moolhuijzen P."/>
            <person name="Goolsby J.A."/>
            <person name="Tidwell J."/>
            <person name="Bellgard S.E."/>
            <person name="Bellgard M.I."/>
        </authorList>
    </citation>
    <scope>NUCLEOTIDE SEQUENCE</scope>
    <source>
        <tissue evidence="1">Shoot tissue taken approximately 20 cm above the soil surface</tissue>
    </source>
</reference>
<proteinExistence type="predicted"/>
<organism evidence="1">
    <name type="scientific">Arundo donax</name>
    <name type="common">Giant reed</name>
    <name type="synonym">Donax arundinaceus</name>
    <dbReference type="NCBI Taxonomy" id="35708"/>
    <lineage>
        <taxon>Eukaryota</taxon>
        <taxon>Viridiplantae</taxon>
        <taxon>Streptophyta</taxon>
        <taxon>Embryophyta</taxon>
        <taxon>Tracheophyta</taxon>
        <taxon>Spermatophyta</taxon>
        <taxon>Magnoliopsida</taxon>
        <taxon>Liliopsida</taxon>
        <taxon>Poales</taxon>
        <taxon>Poaceae</taxon>
        <taxon>PACMAD clade</taxon>
        <taxon>Arundinoideae</taxon>
        <taxon>Arundineae</taxon>
        <taxon>Arundo</taxon>
    </lineage>
</organism>
<evidence type="ECO:0000313" key="1">
    <source>
        <dbReference type="EMBL" id="JAD31473.1"/>
    </source>
</evidence>